<proteinExistence type="predicted"/>
<dbReference type="AlphaFoldDB" id="A0A0F8YWM7"/>
<protein>
    <submittedName>
        <fullName evidence="1">Uncharacterized protein</fullName>
    </submittedName>
</protein>
<reference evidence="1" key="1">
    <citation type="journal article" date="2015" name="Nature">
        <title>Complex archaea that bridge the gap between prokaryotes and eukaryotes.</title>
        <authorList>
            <person name="Spang A."/>
            <person name="Saw J.H."/>
            <person name="Jorgensen S.L."/>
            <person name="Zaremba-Niedzwiedzka K."/>
            <person name="Martijn J."/>
            <person name="Lind A.E."/>
            <person name="van Eijk R."/>
            <person name="Schleper C."/>
            <person name="Guy L."/>
            <person name="Ettema T.J."/>
        </authorList>
    </citation>
    <scope>NUCLEOTIDE SEQUENCE</scope>
</reference>
<dbReference type="EMBL" id="LAZR01063979">
    <property type="protein sequence ID" value="KKK58444.1"/>
    <property type="molecule type" value="Genomic_DNA"/>
</dbReference>
<sequence>GSGQLLNSVTSNGSIVGHLVIQARGEFIGVTAPRIIMRLSSLPEYAIILSGEEYASLSNPCSELTPLGKEWLHRAVQI</sequence>
<accession>A0A0F8YWM7</accession>
<name>A0A0F8YWM7_9ZZZZ</name>
<gene>
    <name evidence="1" type="ORF">LCGC14_3044400</name>
</gene>
<comment type="caution">
    <text evidence="1">The sequence shown here is derived from an EMBL/GenBank/DDBJ whole genome shotgun (WGS) entry which is preliminary data.</text>
</comment>
<evidence type="ECO:0000313" key="1">
    <source>
        <dbReference type="EMBL" id="KKK58444.1"/>
    </source>
</evidence>
<feature type="non-terminal residue" evidence="1">
    <location>
        <position position="1"/>
    </location>
</feature>
<organism evidence="1">
    <name type="scientific">marine sediment metagenome</name>
    <dbReference type="NCBI Taxonomy" id="412755"/>
    <lineage>
        <taxon>unclassified sequences</taxon>
        <taxon>metagenomes</taxon>
        <taxon>ecological metagenomes</taxon>
    </lineage>
</organism>